<dbReference type="Proteomes" id="UP000434052">
    <property type="component" value="Unassembled WGS sequence"/>
</dbReference>
<proteinExistence type="predicted"/>
<accession>A0A6P1ZCN6</accession>
<evidence type="ECO:0000313" key="3">
    <source>
        <dbReference type="Proteomes" id="UP000434052"/>
    </source>
</evidence>
<dbReference type="EMBL" id="QMIF01000013">
    <property type="protein sequence ID" value="TVM31925.1"/>
    <property type="molecule type" value="Genomic_DNA"/>
</dbReference>
<reference evidence="2 3" key="1">
    <citation type="submission" date="2018-06" db="EMBL/GenBank/DDBJ databases">
        <title>Complete genome of Desulfovibrio marinus P48SEP.</title>
        <authorList>
            <person name="Crispim J.S."/>
            <person name="Vidigal P.M.P."/>
            <person name="Silva L.C.F."/>
            <person name="Araujo L.C."/>
            <person name="Laguardia C.N."/>
            <person name="Dias R.S."/>
            <person name="Sousa M.P."/>
            <person name="Paula S.O."/>
            <person name="Silva C."/>
        </authorList>
    </citation>
    <scope>NUCLEOTIDE SEQUENCE [LARGE SCALE GENOMIC DNA]</scope>
    <source>
        <strain evidence="2 3">P48SEP</strain>
    </source>
</reference>
<dbReference type="OrthoDB" id="9769774at2"/>
<organism evidence="2 3">
    <name type="scientific">Oceanidesulfovibrio marinus</name>
    <dbReference type="NCBI Taxonomy" id="370038"/>
    <lineage>
        <taxon>Bacteria</taxon>
        <taxon>Pseudomonadati</taxon>
        <taxon>Thermodesulfobacteriota</taxon>
        <taxon>Desulfovibrionia</taxon>
        <taxon>Desulfovibrionales</taxon>
        <taxon>Desulfovibrionaceae</taxon>
        <taxon>Oceanidesulfovibrio</taxon>
    </lineage>
</organism>
<dbReference type="PANTHER" id="PTHR39966:SF1">
    <property type="entry name" value="HEMERYTHRIN-LIKE DOMAIN-CONTAINING PROTEIN"/>
    <property type="match status" value="1"/>
</dbReference>
<sequence length="192" mass="22509">MTFPETTPHLQGDRAMEPIGPLMHEHRLIERMIALLHKEAERLENGGRADLPFVFSGVEFVRVYADKLHHGKEEDVLFRALEAKDLTQEHRSMLEELIEDHKYGRRLVGELEDAAAAFAGHGEPKAIAGILRKLAEFYPKHIEKEDKHFFFPVLEYFSKEERQDMLDQYEVLEKKLVHDRYTEMVEQLEARE</sequence>
<dbReference type="CDD" id="cd12108">
    <property type="entry name" value="Hr-like"/>
    <property type="match status" value="1"/>
</dbReference>
<protein>
    <recommendedName>
        <fullName evidence="1">Hemerythrin-like domain-containing protein</fullName>
    </recommendedName>
</protein>
<evidence type="ECO:0000313" key="2">
    <source>
        <dbReference type="EMBL" id="TVM31925.1"/>
    </source>
</evidence>
<comment type="caution">
    <text evidence="2">The sequence shown here is derived from an EMBL/GenBank/DDBJ whole genome shotgun (WGS) entry which is preliminary data.</text>
</comment>
<dbReference type="AlphaFoldDB" id="A0A6P1ZCN6"/>
<gene>
    <name evidence="2" type="ORF">DQK91_17125</name>
</gene>
<feature type="domain" description="Hemerythrin-like" evidence="1">
    <location>
        <begin position="93"/>
        <end position="175"/>
    </location>
</feature>
<dbReference type="GO" id="GO:0005886">
    <property type="term" value="C:plasma membrane"/>
    <property type="evidence" value="ECO:0007669"/>
    <property type="project" value="TreeGrafter"/>
</dbReference>
<dbReference type="PANTHER" id="PTHR39966">
    <property type="entry name" value="BLL2471 PROTEIN-RELATED"/>
    <property type="match status" value="1"/>
</dbReference>
<name>A0A6P1ZCN6_9BACT</name>
<dbReference type="Pfam" id="PF01814">
    <property type="entry name" value="Hemerythrin"/>
    <property type="match status" value="1"/>
</dbReference>
<dbReference type="Gene3D" id="1.20.120.520">
    <property type="entry name" value="nmb1532 protein domain like"/>
    <property type="match status" value="1"/>
</dbReference>
<dbReference type="InterPro" id="IPR012312">
    <property type="entry name" value="Hemerythrin-like"/>
</dbReference>
<evidence type="ECO:0000259" key="1">
    <source>
        <dbReference type="Pfam" id="PF01814"/>
    </source>
</evidence>